<dbReference type="InterPro" id="IPR013106">
    <property type="entry name" value="Ig_V-set"/>
</dbReference>
<evidence type="ECO:0000313" key="12">
    <source>
        <dbReference type="EMBL" id="TFK02002.1"/>
    </source>
</evidence>
<sequence>MGYHCQHPRAVPAALCVMMLPWDLKTAGVSLDLHEPLGKGRTVESGSTELLQRQEGKPRSHRHGLTLPHAPIRTAPTSWEMLWHSALQYQGLHLFSMAVTLEVSVGKNNLVMALNGSEVQLPCIFTTCIGFKNLEFTWYYNSTDVIYRGTIHNKASEPTMLYADPRVRLIGTTTGKDNNISISMFVDFDDAGKYTCHVKNPKEMNAEHNATIILKVVQEMVPVDNTLTRIIVGAVGGLVGLLILILVIKKIVLLILKKSQEKKKECLVSSSGIDNTENGLAGSKAEQKAPPKA</sequence>
<feature type="transmembrane region" description="Helical" evidence="10">
    <location>
        <begin position="230"/>
        <end position="256"/>
    </location>
</feature>
<evidence type="ECO:0000256" key="9">
    <source>
        <dbReference type="SAM" id="MobiDB-lite"/>
    </source>
</evidence>
<dbReference type="InterPro" id="IPR000920">
    <property type="entry name" value="Myelin_P0-rel"/>
</dbReference>
<keyword evidence="7" id="KW-0325">Glycoprotein</keyword>
<keyword evidence="2 10" id="KW-0812">Transmembrane</keyword>
<dbReference type="GO" id="GO:0060307">
    <property type="term" value="P:regulation of ventricular cardiac muscle cell membrane repolarization"/>
    <property type="evidence" value="ECO:0007669"/>
    <property type="project" value="TreeGrafter"/>
</dbReference>
<dbReference type="PROSITE" id="PS50835">
    <property type="entry name" value="IG_LIKE"/>
    <property type="match status" value="1"/>
</dbReference>
<evidence type="ECO:0000256" key="4">
    <source>
        <dbReference type="ARBA" id="ARBA00022989"/>
    </source>
</evidence>
<dbReference type="InterPro" id="IPR007110">
    <property type="entry name" value="Ig-like_dom"/>
</dbReference>
<keyword evidence="3" id="KW-0732">Signal</keyword>
<evidence type="ECO:0000256" key="8">
    <source>
        <dbReference type="ARBA" id="ARBA00023319"/>
    </source>
</evidence>
<evidence type="ECO:0000256" key="2">
    <source>
        <dbReference type="ARBA" id="ARBA00022692"/>
    </source>
</evidence>
<feature type="region of interest" description="Disordered" evidence="9">
    <location>
        <begin position="38"/>
        <end position="67"/>
    </location>
</feature>
<evidence type="ECO:0000256" key="5">
    <source>
        <dbReference type="ARBA" id="ARBA00023136"/>
    </source>
</evidence>
<dbReference type="GO" id="GO:0086002">
    <property type="term" value="P:cardiac muscle cell action potential involved in contraction"/>
    <property type="evidence" value="ECO:0007669"/>
    <property type="project" value="TreeGrafter"/>
</dbReference>
<evidence type="ECO:0000256" key="1">
    <source>
        <dbReference type="ARBA" id="ARBA00004479"/>
    </source>
</evidence>
<keyword evidence="8" id="KW-0393">Immunoglobulin domain</keyword>
<evidence type="ECO:0000256" key="10">
    <source>
        <dbReference type="SAM" id="Phobius"/>
    </source>
</evidence>
<dbReference type="AlphaFoldDB" id="A0A4D9E1E9"/>
<reference evidence="12 13" key="2">
    <citation type="submission" date="2019-04" db="EMBL/GenBank/DDBJ databases">
        <title>The genome sequence of big-headed turtle.</title>
        <authorList>
            <person name="Gong S."/>
        </authorList>
    </citation>
    <scope>NUCLEOTIDE SEQUENCE [LARGE SCALE GENOMIC DNA]</scope>
    <source>
        <strain evidence="12">DO16091913</strain>
        <tissue evidence="12">Muscle</tissue>
    </source>
</reference>
<dbReference type="PANTHER" id="PTHR13869">
    <property type="entry name" value="MYELIN P0 RELATED"/>
    <property type="match status" value="1"/>
</dbReference>
<dbReference type="GO" id="GO:0017080">
    <property type="term" value="F:sodium channel regulator activity"/>
    <property type="evidence" value="ECO:0007669"/>
    <property type="project" value="TreeGrafter"/>
</dbReference>
<evidence type="ECO:0000256" key="7">
    <source>
        <dbReference type="ARBA" id="ARBA00023180"/>
    </source>
</evidence>
<feature type="compositionally biased region" description="Polar residues" evidence="9">
    <location>
        <begin position="268"/>
        <end position="278"/>
    </location>
</feature>
<dbReference type="PANTHER" id="PTHR13869:SF14">
    <property type="entry name" value="SODIUM CHANNEL SUBUNIT BETA-4"/>
    <property type="match status" value="1"/>
</dbReference>
<evidence type="ECO:0000256" key="3">
    <source>
        <dbReference type="ARBA" id="ARBA00022729"/>
    </source>
</evidence>
<keyword evidence="5 10" id="KW-0472">Membrane</keyword>
<protein>
    <submittedName>
        <fullName evidence="12">Hyaluronidase-4-like</fullName>
    </submittedName>
</protein>
<comment type="caution">
    <text evidence="12">The sequence shown here is derived from an EMBL/GenBank/DDBJ whole genome shotgun (WGS) entry which is preliminary data.</text>
</comment>
<dbReference type="SUPFAM" id="SSF48726">
    <property type="entry name" value="Immunoglobulin"/>
    <property type="match status" value="1"/>
</dbReference>
<comment type="subcellular location">
    <subcellularLocation>
        <location evidence="1">Membrane</location>
        <topology evidence="1">Single-pass type I membrane protein</topology>
    </subcellularLocation>
</comment>
<dbReference type="Pfam" id="PF07686">
    <property type="entry name" value="V-set"/>
    <property type="match status" value="1"/>
</dbReference>
<dbReference type="STRING" id="55544.A0A4D9E1E9"/>
<evidence type="ECO:0000259" key="11">
    <source>
        <dbReference type="PROSITE" id="PS50835"/>
    </source>
</evidence>
<dbReference type="EMBL" id="QXTE01000203">
    <property type="protein sequence ID" value="TFK02002.1"/>
    <property type="molecule type" value="Genomic_DNA"/>
</dbReference>
<dbReference type="OrthoDB" id="8778219at2759"/>
<keyword evidence="13" id="KW-1185">Reference proteome</keyword>
<proteinExistence type="predicted"/>
<accession>A0A4D9E1E9</accession>
<dbReference type="GO" id="GO:0001518">
    <property type="term" value="C:voltage-gated sodium channel complex"/>
    <property type="evidence" value="ECO:0007669"/>
    <property type="project" value="TreeGrafter"/>
</dbReference>
<feature type="domain" description="Ig-like" evidence="11">
    <location>
        <begin position="116"/>
        <end position="213"/>
    </location>
</feature>
<keyword evidence="4 10" id="KW-1133">Transmembrane helix</keyword>
<feature type="region of interest" description="Disordered" evidence="9">
    <location>
        <begin position="263"/>
        <end position="293"/>
    </location>
</feature>
<name>A0A4D9E1E9_9SAUR</name>
<dbReference type="Gene3D" id="2.60.40.10">
    <property type="entry name" value="Immunoglobulins"/>
    <property type="match status" value="1"/>
</dbReference>
<evidence type="ECO:0000313" key="13">
    <source>
        <dbReference type="Proteomes" id="UP000297703"/>
    </source>
</evidence>
<reference evidence="12 13" key="1">
    <citation type="submission" date="2019-04" db="EMBL/GenBank/DDBJ databases">
        <title>Draft genome of the big-headed turtle Platysternon megacephalum.</title>
        <authorList>
            <person name="Gong S."/>
        </authorList>
    </citation>
    <scope>NUCLEOTIDE SEQUENCE [LARGE SCALE GENOMIC DNA]</scope>
    <source>
        <strain evidence="12">DO16091913</strain>
        <tissue evidence="12">Muscle</tissue>
    </source>
</reference>
<dbReference type="InterPro" id="IPR013783">
    <property type="entry name" value="Ig-like_fold"/>
</dbReference>
<dbReference type="Proteomes" id="UP000297703">
    <property type="component" value="Unassembled WGS sequence"/>
</dbReference>
<keyword evidence="6" id="KW-1015">Disulfide bond</keyword>
<gene>
    <name evidence="12" type="ORF">DR999_PMT15768</name>
</gene>
<dbReference type="InterPro" id="IPR036179">
    <property type="entry name" value="Ig-like_dom_sf"/>
</dbReference>
<organism evidence="12 13">
    <name type="scientific">Platysternon megacephalum</name>
    <name type="common">big-headed turtle</name>
    <dbReference type="NCBI Taxonomy" id="55544"/>
    <lineage>
        <taxon>Eukaryota</taxon>
        <taxon>Metazoa</taxon>
        <taxon>Chordata</taxon>
        <taxon>Craniata</taxon>
        <taxon>Vertebrata</taxon>
        <taxon>Euteleostomi</taxon>
        <taxon>Archelosauria</taxon>
        <taxon>Testudinata</taxon>
        <taxon>Testudines</taxon>
        <taxon>Cryptodira</taxon>
        <taxon>Durocryptodira</taxon>
        <taxon>Testudinoidea</taxon>
        <taxon>Platysternidae</taxon>
        <taxon>Platysternon</taxon>
    </lineage>
</organism>
<evidence type="ECO:0000256" key="6">
    <source>
        <dbReference type="ARBA" id="ARBA00023157"/>
    </source>
</evidence>
<dbReference type="GO" id="GO:0044325">
    <property type="term" value="F:transmembrane transporter binding"/>
    <property type="evidence" value="ECO:0007669"/>
    <property type="project" value="TreeGrafter"/>
</dbReference>